<organism evidence="2 3">
    <name type="scientific">Cytobacillus praedii</name>
    <dbReference type="NCBI Taxonomy" id="1742358"/>
    <lineage>
        <taxon>Bacteria</taxon>
        <taxon>Bacillati</taxon>
        <taxon>Bacillota</taxon>
        <taxon>Bacilli</taxon>
        <taxon>Bacillales</taxon>
        <taxon>Bacillaceae</taxon>
        <taxon>Cytobacillus</taxon>
    </lineage>
</organism>
<sequence length="319" mass="37197">MIVKELSKPSRIIKLEALIRRMPADHPRYDEMKEDLRKRQAGYNGERAISYYLDFLSEKDYFVFHDLRLPSCNHYFQIDYLILSRRLAFILECKNFYGTLLLEDSFNQLIRTANDKEEGFQNPLVQARWHQQQLSTFLSSHGYSQIPIDYLVSFSSPSTIIKTNSRNPSILKKIVHGYNLLERLKETERVYKDDVIDRKGIRKLCKLLLKSHVPGTQDILLKYGVAKSEVITGVQCPNCKAFGMTRVRRKWFCEKCGCFDKSAHVEAVKDFFLLMNSTMSNKQFREFTHLTSVDMASKLLMRMNLPSSGANKGRVYHPQ</sequence>
<accession>A0A4R1B738</accession>
<dbReference type="PROSITE" id="PS50965">
    <property type="entry name" value="NERD"/>
    <property type="match status" value="1"/>
</dbReference>
<name>A0A4R1B738_9BACI</name>
<reference evidence="2 3" key="1">
    <citation type="submission" date="2019-03" db="EMBL/GenBank/DDBJ databases">
        <authorList>
            <person name="Jensen L."/>
            <person name="Storgaard J."/>
            <person name="Sulaj E."/>
            <person name="Schramm A."/>
            <person name="Marshall I.P.G."/>
        </authorList>
    </citation>
    <scope>NUCLEOTIDE SEQUENCE [LARGE SCALE GENOMIC DNA]</scope>
    <source>
        <strain evidence="2 3">2017H2G3</strain>
    </source>
</reference>
<dbReference type="InterPro" id="IPR011528">
    <property type="entry name" value="NERD"/>
</dbReference>
<dbReference type="OrthoDB" id="569879at2"/>
<dbReference type="STRING" id="1742358.GCA_001439605_04669"/>
<dbReference type="AlphaFoldDB" id="A0A4R1B738"/>
<feature type="domain" description="NERD" evidence="1">
    <location>
        <begin position="41"/>
        <end position="157"/>
    </location>
</feature>
<dbReference type="Pfam" id="PF08378">
    <property type="entry name" value="NERD"/>
    <property type="match status" value="1"/>
</dbReference>
<evidence type="ECO:0000313" key="2">
    <source>
        <dbReference type="EMBL" id="TCJ06468.1"/>
    </source>
</evidence>
<gene>
    <name evidence="2" type="ORF">E0Y62_01300</name>
</gene>
<evidence type="ECO:0000259" key="1">
    <source>
        <dbReference type="PROSITE" id="PS50965"/>
    </source>
</evidence>
<keyword evidence="3" id="KW-1185">Reference proteome</keyword>
<proteinExistence type="predicted"/>
<evidence type="ECO:0000313" key="3">
    <source>
        <dbReference type="Proteomes" id="UP000293846"/>
    </source>
</evidence>
<dbReference type="EMBL" id="SJTH01000001">
    <property type="protein sequence ID" value="TCJ06468.1"/>
    <property type="molecule type" value="Genomic_DNA"/>
</dbReference>
<dbReference type="RefSeq" id="WP_131235754.1">
    <property type="nucleotide sequence ID" value="NZ_SJTH01000001.1"/>
</dbReference>
<comment type="caution">
    <text evidence="2">The sequence shown here is derived from an EMBL/GenBank/DDBJ whole genome shotgun (WGS) entry which is preliminary data.</text>
</comment>
<dbReference type="Proteomes" id="UP000293846">
    <property type="component" value="Unassembled WGS sequence"/>
</dbReference>
<protein>
    <submittedName>
        <fullName evidence="2">NERD domain-containing protein</fullName>
    </submittedName>
</protein>